<feature type="transmembrane region" description="Helical" evidence="5">
    <location>
        <begin position="12"/>
        <end position="30"/>
    </location>
</feature>
<keyword evidence="3 5" id="KW-1133">Transmembrane helix</keyword>
<dbReference type="Pfam" id="PF00002">
    <property type="entry name" value="7tm_2"/>
    <property type="match status" value="1"/>
</dbReference>
<feature type="non-terminal residue" evidence="8">
    <location>
        <position position="1"/>
    </location>
</feature>
<dbReference type="PANTHER" id="PTHR45620:SF15">
    <property type="entry name" value="DIURETIC HORMONE 44 RECEPTOR 1-RELATED"/>
    <property type="match status" value="1"/>
</dbReference>
<evidence type="ECO:0000259" key="6">
    <source>
        <dbReference type="PROSITE" id="PS50261"/>
    </source>
</evidence>
<dbReference type="Proteomes" id="UP000695000">
    <property type="component" value="Unplaced"/>
</dbReference>
<feature type="non-terminal residue" evidence="8">
    <location>
        <position position="148"/>
    </location>
</feature>
<dbReference type="InterPro" id="IPR002001">
    <property type="entry name" value="GPCR_2_diuretic_rcpt"/>
</dbReference>
<dbReference type="InterPro" id="IPR017981">
    <property type="entry name" value="GPCR_2-like_7TM"/>
</dbReference>
<reference evidence="8" key="1">
    <citation type="submission" date="2025-08" db="UniProtKB">
        <authorList>
            <consortium name="RefSeq"/>
        </authorList>
    </citation>
    <scope>IDENTIFICATION</scope>
    <source>
        <tissue evidence="8">Whole Larva</tissue>
    </source>
</reference>
<feature type="transmembrane region" description="Helical" evidence="5">
    <location>
        <begin position="70"/>
        <end position="88"/>
    </location>
</feature>
<keyword evidence="7" id="KW-1185">Reference proteome</keyword>
<comment type="subcellular location">
    <subcellularLocation>
        <location evidence="1">Membrane</location>
        <topology evidence="1">Multi-pass membrane protein</topology>
    </subcellularLocation>
</comment>
<feature type="transmembrane region" description="Helical" evidence="5">
    <location>
        <begin position="108"/>
        <end position="126"/>
    </location>
</feature>
<protein>
    <submittedName>
        <fullName evidence="8">Diuretic hormone receptor-like</fullName>
    </submittedName>
</protein>
<accession>A0ABM1MEA5</accession>
<evidence type="ECO:0000313" key="8">
    <source>
        <dbReference type="RefSeq" id="XP_017772905.1"/>
    </source>
</evidence>
<evidence type="ECO:0000256" key="2">
    <source>
        <dbReference type="ARBA" id="ARBA00022692"/>
    </source>
</evidence>
<dbReference type="GeneID" id="108560005"/>
<feature type="domain" description="G-protein coupled receptors family 2 profile 2" evidence="6">
    <location>
        <begin position="15"/>
        <end position="148"/>
    </location>
</feature>
<proteinExistence type="predicted"/>
<keyword evidence="2 5" id="KW-0812">Transmembrane</keyword>
<gene>
    <name evidence="8" type="primary">LOC108560005</name>
</gene>
<name>A0ABM1MEA5_NICVS</name>
<dbReference type="PROSITE" id="PS50261">
    <property type="entry name" value="G_PROTEIN_RECEP_F2_4"/>
    <property type="match status" value="1"/>
</dbReference>
<evidence type="ECO:0000256" key="1">
    <source>
        <dbReference type="ARBA" id="ARBA00004141"/>
    </source>
</evidence>
<dbReference type="PRINTS" id="PR00249">
    <property type="entry name" value="GPCRSECRETIN"/>
</dbReference>
<dbReference type="PANTHER" id="PTHR45620">
    <property type="entry name" value="PDF RECEPTOR-LIKE PROTEIN-RELATED"/>
    <property type="match status" value="1"/>
</dbReference>
<organism evidence="7 8">
    <name type="scientific">Nicrophorus vespilloides</name>
    <name type="common">Boreal carrion beetle</name>
    <dbReference type="NCBI Taxonomy" id="110193"/>
    <lineage>
        <taxon>Eukaryota</taxon>
        <taxon>Metazoa</taxon>
        <taxon>Ecdysozoa</taxon>
        <taxon>Arthropoda</taxon>
        <taxon>Hexapoda</taxon>
        <taxon>Insecta</taxon>
        <taxon>Pterygota</taxon>
        <taxon>Neoptera</taxon>
        <taxon>Endopterygota</taxon>
        <taxon>Coleoptera</taxon>
        <taxon>Polyphaga</taxon>
        <taxon>Staphyliniformia</taxon>
        <taxon>Silphidae</taxon>
        <taxon>Nicrophorinae</taxon>
        <taxon>Nicrophorus</taxon>
    </lineage>
</organism>
<dbReference type="InterPro" id="IPR050332">
    <property type="entry name" value="GPCR_2"/>
</dbReference>
<sequence length="148" mass="16491">NVPDLGTQLSILKVLPIFFVIIWAVVKSFLPVTDDSSSTLAEDVGAVNLWTHCPWMRPHWVDWIHQSPTVLVLLLNLVFLASIMWVLITKLRSANTLETQQYRKAAKALLVLMPLLGITYVLTIAGPTSGDSSKMIFDYARAVLLSTQ</sequence>
<dbReference type="RefSeq" id="XP_017772905.1">
    <property type="nucleotide sequence ID" value="XM_017917416.1"/>
</dbReference>
<evidence type="ECO:0000313" key="7">
    <source>
        <dbReference type="Proteomes" id="UP000695000"/>
    </source>
</evidence>
<dbReference type="PRINTS" id="PR01127">
    <property type="entry name" value="DIUHORMONER"/>
</dbReference>
<evidence type="ECO:0000256" key="3">
    <source>
        <dbReference type="ARBA" id="ARBA00022989"/>
    </source>
</evidence>
<keyword evidence="4 5" id="KW-0472">Membrane</keyword>
<dbReference type="InterPro" id="IPR000832">
    <property type="entry name" value="GPCR_2_secretin-like"/>
</dbReference>
<evidence type="ECO:0000256" key="5">
    <source>
        <dbReference type="SAM" id="Phobius"/>
    </source>
</evidence>
<evidence type="ECO:0000256" key="4">
    <source>
        <dbReference type="ARBA" id="ARBA00023136"/>
    </source>
</evidence>
<dbReference type="Gene3D" id="1.20.1070.10">
    <property type="entry name" value="Rhodopsin 7-helix transmembrane proteins"/>
    <property type="match status" value="1"/>
</dbReference>